<dbReference type="InterPro" id="IPR011009">
    <property type="entry name" value="Kinase-like_dom_sf"/>
</dbReference>
<keyword evidence="6" id="KW-1133">Transmembrane helix</keyword>
<evidence type="ECO:0000256" key="1">
    <source>
        <dbReference type="ARBA" id="ARBA00022679"/>
    </source>
</evidence>
<dbReference type="InterPro" id="IPR039318">
    <property type="entry name" value="POMK"/>
</dbReference>
<evidence type="ECO:0000256" key="6">
    <source>
        <dbReference type="ARBA" id="ARBA00022989"/>
    </source>
</evidence>
<evidence type="ECO:0000256" key="2">
    <source>
        <dbReference type="ARBA" id="ARBA00022692"/>
    </source>
</evidence>
<name>A0A7M5WVV6_9CNID</name>
<evidence type="ECO:0008006" key="12">
    <source>
        <dbReference type="Google" id="ProtNLM"/>
    </source>
</evidence>
<dbReference type="OrthoDB" id="4062651at2759"/>
<dbReference type="PANTHER" id="PTHR22618:SF2">
    <property type="entry name" value="PROTEIN O-MANNOSE KINASE"/>
    <property type="match status" value="1"/>
</dbReference>
<keyword evidence="1" id="KW-0808">Transferase</keyword>
<dbReference type="GO" id="GO:0005789">
    <property type="term" value="C:endoplasmic reticulum membrane"/>
    <property type="evidence" value="ECO:0007669"/>
    <property type="project" value="TreeGrafter"/>
</dbReference>
<dbReference type="Gene3D" id="1.10.510.10">
    <property type="entry name" value="Transferase(Phosphotransferase) domain 1"/>
    <property type="match status" value="1"/>
</dbReference>
<comment type="subcellular location">
    <subcellularLocation>
        <location evidence="8">Endomembrane system</location>
        <topology evidence="8">Single-pass membrane protein</topology>
    </subcellularLocation>
</comment>
<keyword evidence="3" id="KW-0547">Nucleotide-binding</keyword>
<proteinExistence type="predicted"/>
<dbReference type="PANTHER" id="PTHR22618">
    <property type="entry name" value="PROTEIN O-MANNOSE KINASE"/>
    <property type="match status" value="1"/>
</dbReference>
<evidence type="ECO:0000313" key="10">
    <source>
        <dbReference type="EnsemblMetazoa" id="CLYHEMP013900.1"/>
    </source>
</evidence>
<dbReference type="AlphaFoldDB" id="A0A7M5WVV6"/>
<dbReference type="EnsemblMetazoa" id="CLYHEMT013900.1">
    <property type="protein sequence ID" value="CLYHEMP013900.1"/>
    <property type="gene ID" value="CLYHEMG013900"/>
</dbReference>
<evidence type="ECO:0000256" key="7">
    <source>
        <dbReference type="ARBA" id="ARBA00023136"/>
    </source>
</evidence>
<evidence type="ECO:0000256" key="8">
    <source>
        <dbReference type="ARBA" id="ARBA00037847"/>
    </source>
</evidence>
<keyword evidence="11" id="KW-1185">Reference proteome</keyword>
<protein>
    <recommendedName>
        <fullName evidence="12">Protein kinase domain-containing protein</fullName>
    </recommendedName>
</protein>
<keyword evidence="5" id="KW-0067">ATP-binding</keyword>
<dbReference type="RefSeq" id="XP_066932363.1">
    <property type="nucleotide sequence ID" value="XM_067076262.1"/>
</dbReference>
<dbReference type="GeneID" id="136820023"/>
<accession>A0A7M5WVV6</accession>
<reference evidence="10" key="1">
    <citation type="submission" date="2021-01" db="UniProtKB">
        <authorList>
            <consortium name="EnsemblMetazoa"/>
        </authorList>
    </citation>
    <scope>IDENTIFICATION</scope>
</reference>
<keyword evidence="4" id="KW-0418">Kinase</keyword>
<sequence length="294" mass="34074">MACVQKWLNLILVLYIFINLFNTTDGLQCQDIENDVQINEEITSGRVKGLYSGFYKDIPVVLSYPADLEMRDDFKHGLQMLIDFQESGFVTELVGYCLDIKNLKMVTKYYKHGSLVNLDKILEEFTSEEAWNKRLQLAVDYLSIIEFLHEKSRVMCDSSDLTKTLSQYLITDDFRLVVNDLDALPSVLNNQMIKCGHRQLFGEFVAPEQLWPHDDRPFLDEEMIGYDEKTDIWKMPNVLLFLLGRSALATRTKVLLFELFGQCKNIEPAKRPSAKEVKQKLKDVLEGIRLKIEL</sequence>
<evidence type="ECO:0000256" key="3">
    <source>
        <dbReference type="ARBA" id="ARBA00022741"/>
    </source>
</evidence>
<feature type="signal peptide" evidence="9">
    <location>
        <begin position="1"/>
        <end position="26"/>
    </location>
</feature>
<evidence type="ECO:0000256" key="5">
    <source>
        <dbReference type="ARBA" id="ARBA00022840"/>
    </source>
</evidence>
<organism evidence="10 11">
    <name type="scientific">Clytia hemisphaerica</name>
    <dbReference type="NCBI Taxonomy" id="252671"/>
    <lineage>
        <taxon>Eukaryota</taxon>
        <taxon>Metazoa</taxon>
        <taxon>Cnidaria</taxon>
        <taxon>Hydrozoa</taxon>
        <taxon>Hydroidolina</taxon>
        <taxon>Leptothecata</taxon>
        <taxon>Obeliida</taxon>
        <taxon>Clytiidae</taxon>
        <taxon>Clytia</taxon>
    </lineage>
</organism>
<keyword evidence="7" id="KW-0472">Membrane</keyword>
<dbReference type="GO" id="GO:0006493">
    <property type="term" value="P:protein O-linked glycosylation"/>
    <property type="evidence" value="ECO:0007669"/>
    <property type="project" value="InterPro"/>
</dbReference>
<evidence type="ECO:0000256" key="4">
    <source>
        <dbReference type="ARBA" id="ARBA00022777"/>
    </source>
</evidence>
<dbReference type="Proteomes" id="UP000594262">
    <property type="component" value="Unplaced"/>
</dbReference>
<evidence type="ECO:0000313" key="11">
    <source>
        <dbReference type="Proteomes" id="UP000594262"/>
    </source>
</evidence>
<dbReference type="GO" id="GO:0005524">
    <property type="term" value="F:ATP binding"/>
    <property type="evidence" value="ECO:0007669"/>
    <property type="project" value="UniProtKB-KW"/>
</dbReference>
<keyword evidence="2" id="KW-0812">Transmembrane</keyword>
<feature type="chain" id="PRO_5029594842" description="Protein kinase domain-containing protein" evidence="9">
    <location>
        <begin position="27"/>
        <end position="294"/>
    </location>
</feature>
<evidence type="ECO:0000256" key="9">
    <source>
        <dbReference type="SAM" id="SignalP"/>
    </source>
</evidence>
<keyword evidence="9" id="KW-0732">Signal</keyword>
<dbReference type="GO" id="GO:0016773">
    <property type="term" value="F:phosphotransferase activity, alcohol group as acceptor"/>
    <property type="evidence" value="ECO:0007669"/>
    <property type="project" value="TreeGrafter"/>
</dbReference>
<dbReference type="SUPFAM" id="SSF56112">
    <property type="entry name" value="Protein kinase-like (PK-like)"/>
    <property type="match status" value="1"/>
</dbReference>
<dbReference type="GO" id="GO:0019200">
    <property type="term" value="F:carbohydrate kinase activity"/>
    <property type="evidence" value="ECO:0007669"/>
    <property type="project" value="InterPro"/>
</dbReference>